<keyword evidence="1" id="KW-1185">Reference proteome</keyword>
<reference evidence="1" key="1">
    <citation type="journal article" date="2014" name="Nat. Commun.">
        <title>The tobacco genome sequence and its comparison with those of tomato and potato.</title>
        <authorList>
            <person name="Sierro N."/>
            <person name="Battey J.N."/>
            <person name="Ouadi S."/>
            <person name="Bakaher N."/>
            <person name="Bovet L."/>
            <person name="Willig A."/>
            <person name="Goepfert S."/>
            <person name="Peitsch M.C."/>
            <person name="Ivanov N.V."/>
        </authorList>
    </citation>
    <scope>NUCLEOTIDE SEQUENCE [LARGE SCALE GENOMIC DNA]</scope>
</reference>
<reference evidence="2" key="2">
    <citation type="submission" date="2025-08" db="UniProtKB">
        <authorList>
            <consortium name="RefSeq"/>
        </authorList>
    </citation>
    <scope>IDENTIFICATION</scope>
    <source>
        <tissue evidence="2">Leaf</tissue>
    </source>
</reference>
<evidence type="ECO:0000313" key="2">
    <source>
        <dbReference type="RefSeq" id="XP_075108994.1"/>
    </source>
</evidence>
<organism evidence="1 2">
    <name type="scientific">Nicotiana tabacum</name>
    <name type="common">Common tobacco</name>
    <dbReference type="NCBI Taxonomy" id="4097"/>
    <lineage>
        <taxon>Eukaryota</taxon>
        <taxon>Viridiplantae</taxon>
        <taxon>Streptophyta</taxon>
        <taxon>Embryophyta</taxon>
        <taxon>Tracheophyta</taxon>
        <taxon>Spermatophyta</taxon>
        <taxon>Magnoliopsida</taxon>
        <taxon>eudicotyledons</taxon>
        <taxon>Gunneridae</taxon>
        <taxon>Pentapetalae</taxon>
        <taxon>asterids</taxon>
        <taxon>lamiids</taxon>
        <taxon>Solanales</taxon>
        <taxon>Solanaceae</taxon>
        <taxon>Nicotianoideae</taxon>
        <taxon>Nicotianeae</taxon>
        <taxon>Nicotiana</taxon>
    </lineage>
</organism>
<protein>
    <submittedName>
        <fullName evidence="2">Uncharacterized protein LOC107778742 isoform X2</fullName>
    </submittedName>
</protein>
<sequence>MIAGPIQYRWMYPVEKWLYFLKSLVGNSACPEGSIAEGYLATECLTLCSRYLHTMETKFNLLERNYDGGVIESDGGLTIFSQPGKELRDGKLDKLNPHELEKAHIYILKNCDEIQPFLEEFSEIPGDTSQKHSDREFISWLKEKGCRIVQM</sequence>
<dbReference type="RefSeq" id="XP_075108994.1">
    <property type="nucleotide sequence ID" value="XM_075252893.1"/>
</dbReference>
<proteinExistence type="predicted"/>
<accession>A0AC58UID2</accession>
<dbReference type="Proteomes" id="UP000790787">
    <property type="component" value="Chromosome 1"/>
</dbReference>
<name>A0AC58UID2_TOBAC</name>
<evidence type="ECO:0000313" key="1">
    <source>
        <dbReference type="Proteomes" id="UP000790787"/>
    </source>
</evidence>
<gene>
    <name evidence="2" type="primary">LOC107778742</name>
</gene>